<evidence type="ECO:0000256" key="3">
    <source>
        <dbReference type="ARBA" id="ARBA00006065"/>
    </source>
</evidence>
<proteinExistence type="inferred from homology"/>
<feature type="transmembrane region" description="Helical" evidence="12">
    <location>
        <begin position="17"/>
        <end position="36"/>
    </location>
</feature>
<evidence type="ECO:0000256" key="7">
    <source>
        <dbReference type="ARBA" id="ARBA00022692"/>
    </source>
</evidence>
<sequence>MVQQIECSKPIAKRTQIFWVFLTFRVLNAVFTRTFFQADEFWQALEPAHWKAFKYGELTWEWKFGVRSYLFPMIFELTYRFVSLSSILVHYTLFLLSTIGSDLLLLLLPKYELSWQIAEDLKRLPLEVTQSYEYYGVLYAPKVVMAALASTGEYYTVRFVQKIYLLTLDKKNEKEEEKGCTGLSSITKFSLLLSLTNFFNCFFITRTFVNSFEMVLTSIALYYWDWTSGQMVKESSFSKALVFAFLGCFQRPSSGLVWIVPSISLILNLVFKKQYHLLSITVSKVIRSFVLVFTANTIIDMYFYKKVTFPIFRFLKFNFTTPLSKFYGVAPWHFHLFQSLPIILGASIPVFIIGLFFQLSRKSFPKVYLNPFFQVKLTILLNLVVYSWLPHKEFRFIFALQPLFILLSSFGLLKLNAEYGKRLACLKSLLWFIPFASVFFALLLDTFHESGSIEVMKFLHEEPEIDSLGFIMPCHSTPGQSYLHRNDISDLWSVTCNPPLHLLDDPEAYSKLETYMDESDHLYDDISTFIYRHFPPLFRKNLRTPGKTYSHEWPTYLVVFEHMDNAFLKDFLKDSSYVEYKRFFNSLAHWDSRRSGDIIIYYKLPFDFNDGAIANI</sequence>
<dbReference type="Pfam" id="PF03901">
    <property type="entry name" value="Glyco_transf_22"/>
    <property type="match status" value="1"/>
</dbReference>
<dbReference type="AlphaFoldDB" id="A0AA35J0B8"/>
<protein>
    <recommendedName>
        <fullName evidence="12">Mannosyltransferase</fullName>
        <ecNumber evidence="12">2.4.1.-</ecNumber>
    </recommendedName>
</protein>
<keyword evidence="9 12" id="KW-1133">Transmembrane helix</keyword>
<organism evidence="13 14">
    <name type="scientific">Saccharomyces mikatae IFO 1815</name>
    <dbReference type="NCBI Taxonomy" id="226126"/>
    <lineage>
        <taxon>Eukaryota</taxon>
        <taxon>Fungi</taxon>
        <taxon>Dikarya</taxon>
        <taxon>Ascomycota</taxon>
        <taxon>Saccharomycotina</taxon>
        <taxon>Saccharomycetes</taxon>
        <taxon>Saccharomycetales</taxon>
        <taxon>Saccharomycetaceae</taxon>
        <taxon>Saccharomyces</taxon>
    </lineage>
</organism>
<dbReference type="EC" id="2.4.1.-" evidence="12"/>
<reference evidence="13" key="1">
    <citation type="submission" date="2022-10" db="EMBL/GenBank/DDBJ databases">
        <authorList>
            <person name="Byrne P K."/>
        </authorList>
    </citation>
    <scope>NUCLEOTIDE SEQUENCE</scope>
    <source>
        <strain evidence="13">IFO1815</strain>
    </source>
</reference>
<evidence type="ECO:0000256" key="12">
    <source>
        <dbReference type="RuleBase" id="RU363075"/>
    </source>
</evidence>
<evidence type="ECO:0000256" key="1">
    <source>
        <dbReference type="ARBA" id="ARBA00004477"/>
    </source>
</evidence>
<comment type="pathway">
    <text evidence="2">Glycolipid biosynthesis; glycosylphosphatidylinositol-anchor biosynthesis.</text>
</comment>
<evidence type="ECO:0000256" key="8">
    <source>
        <dbReference type="ARBA" id="ARBA00022824"/>
    </source>
</evidence>
<feature type="transmembrane region" description="Helical" evidence="12">
    <location>
        <begin position="285"/>
        <end position="304"/>
    </location>
</feature>
<comment type="similarity">
    <text evidence="3">Belongs to the glycosyltransferase 22 family. PIGB subfamily.</text>
</comment>
<accession>A0AA35J0B8</accession>
<gene>
    <name evidence="13" type="primary">SMKI07G1120</name>
    <name evidence="13" type="ORF">SMKI_07G1120</name>
</gene>
<dbReference type="GeneID" id="80918352"/>
<evidence type="ECO:0000256" key="11">
    <source>
        <dbReference type="ARBA" id="ARBA00024708"/>
    </source>
</evidence>
<dbReference type="EMBL" id="OX365763">
    <property type="protein sequence ID" value="CAI4039141.1"/>
    <property type="molecule type" value="Genomic_DNA"/>
</dbReference>
<keyword evidence="14" id="KW-1185">Reference proteome</keyword>
<dbReference type="InterPro" id="IPR005599">
    <property type="entry name" value="GPI_mannosylTrfase"/>
</dbReference>
<keyword evidence="5 12" id="KW-0328">Glycosyltransferase</keyword>
<feature type="transmembrane region" description="Helical" evidence="12">
    <location>
        <begin position="87"/>
        <end position="108"/>
    </location>
</feature>
<feature type="transmembrane region" description="Helical" evidence="12">
    <location>
        <begin position="369"/>
        <end position="388"/>
    </location>
</feature>
<comment type="subcellular location">
    <subcellularLocation>
        <location evidence="1 12">Endoplasmic reticulum membrane</location>
        <topology evidence="1 12">Multi-pass membrane protein</topology>
    </subcellularLocation>
</comment>
<evidence type="ECO:0000313" key="13">
    <source>
        <dbReference type="EMBL" id="CAI4039141.1"/>
    </source>
</evidence>
<dbReference type="Proteomes" id="UP001161438">
    <property type="component" value="Chromosome 7"/>
</dbReference>
<keyword evidence="4" id="KW-0337">GPI-anchor biosynthesis</keyword>
<evidence type="ECO:0000313" key="14">
    <source>
        <dbReference type="Proteomes" id="UP001161438"/>
    </source>
</evidence>
<keyword evidence="8 12" id="KW-0256">Endoplasmic reticulum</keyword>
<feature type="transmembrane region" description="Helical" evidence="12">
    <location>
        <begin position="336"/>
        <end position="357"/>
    </location>
</feature>
<keyword evidence="7 12" id="KW-0812">Transmembrane</keyword>
<feature type="transmembrane region" description="Helical" evidence="12">
    <location>
        <begin position="255"/>
        <end position="273"/>
    </location>
</feature>
<dbReference type="GO" id="GO:0000026">
    <property type="term" value="F:alpha-1,2-mannosyltransferase activity"/>
    <property type="evidence" value="ECO:0007669"/>
    <property type="project" value="TreeGrafter"/>
</dbReference>
<dbReference type="PANTHER" id="PTHR22760">
    <property type="entry name" value="GLYCOSYLTRANSFERASE"/>
    <property type="match status" value="1"/>
</dbReference>
<feature type="transmembrane region" description="Helical" evidence="12">
    <location>
        <begin position="394"/>
        <end position="413"/>
    </location>
</feature>
<dbReference type="GO" id="GO:0005789">
    <property type="term" value="C:endoplasmic reticulum membrane"/>
    <property type="evidence" value="ECO:0007669"/>
    <property type="project" value="UniProtKB-SubCell"/>
</dbReference>
<dbReference type="GO" id="GO:0006506">
    <property type="term" value="P:GPI anchor biosynthetic process"/>
    <property type="evidence" value="ECO:0007669"/>
    <property type="project" value="UniProtKB-KW"/>
</dbReference>
<evidence type="ECO:0000256" key="5">
    <source>
        <dbReference type="ARBA" id="ARBA00022676"/>
    </source>
</evidence>
<evidence type="ECO:0000256" key="6">
    <source>
        <dbReference type="ARBA" id="ARBA00022679"/>
    </source>
</evidence>
<evidence type="ECO:0000256" key="4">
    <source>
        <dbReference type="ARBA" id="ARBA00022502"/>
    </source>
</evidence>
<dbReference type="RefSeq" id="XP_056082256.1">
    <property type="nucleotide sequence ID" value="XM_056222579.1"/>
</dbReference>
<dbReference type="PANTHER" id="PTHR22760:SF4">
    <property type="entry name" value="GPI MANNOSYLTRANSFERASE 3"/>
    <property type="match status" value="1"/>
</dbReference>
<evidence type="ECO:0000256" key="10">
    <source>
        <dbReference type="ARBA" id="ARBA00023136"/>
    </source>
</evidence>
<feature type="transmembrane region" description="Helical" evidence="12">
    <location>
        <begin position="425"/>
        <end position="444"/>
    </location>
</feature>
<keyword evidence="6" id="KW-0808">Transferase</keyword>
<feature type="transmembrane region" description="Helical" evidence="12">
    <location>
        <begin position="198"/>
        <end position="224"/>
    </location>
</feature>
<evidence type="ECO:0000256" key="9">
    <source>
        <dbReference type="ARBA" id="ARBA00022989"/>
    </source>
</evidence>
<keyword evidence="10 12" id="KW-0472">Membrane</keyword>
<comment type="function">
    <text evidence="11">Mannosyltransferase involved in glycosylphosphatidylinositol-anchor biosynthesis. Transfers the third mannose to Man2-GlcN-acyl-PI during GPI precursor assembly.</text>
</comment>
<evidence type="ECO:0000256" key="2">
    <source>
        <dbReference type="ARBA" id="ARBA00004687"/>
    </source>
</evidence>
<name>A0AA35J0B8_SACMI</name>